<keyword evidence="4" id="KW-1185">Reference proteome</keyword>
<feature type="region of interest" description="Disordered" evidence="1">
    <location>
        <begin position="128"/>
        <end position="169"/>
    </location>
</feature>
<reference evidence="3" key="1">
    <citation type="journal article" date="2023" name="Science">
        <title>Genome structures resolve the early diversification of teleost fishes.</title>
        <authorList>
            <person name="Parey E."/>
            <person name="Louis A."/>
            <person name="Montfort J."/>
            <person name="Bouchez O."/>
            <person name="Roques C."/>
            <person name="Iampietro C."/>
            <person name="Lluch J."/>
            <person name="Castinel A."/>
            <person name="Donnadieu C."/>
            <person name="Desvignes T."/>
            <person name="Floi Bucao C."/>
            <person name="Jouanno E."/>
            <person name="Wen M."/>
            <person name="Mejri S."/>
            <person name="Dirks R."/>
            <person name="Jansen H."/>
            <person name="Henkel C."/>
            <person name="Chen W.J."/>
            <person name="Zahm M."/>
            <person name="Cabau C."/>
            <person name="Klopp C."/>
            <person name="Thompson A.W."/>
            <person name="Robinson-Rechavi M."/>
            <person name="Braasch I."/>
            <person name="Lecointre G."/>
            <person name="Bobe J."/>
            <person name="Postlethwait J.H."/>
            <person name="Berthelot C."/>
            <person name="Roest Crollius H."/>
            <person name="Guiguen Y."/>
        </authorList>
    </citation>
    <scope>NUCLEOTIDE SEQUENCE</scope>
    <source>
        <strain evidence="3">WJC10195</strain>
    </source>
</reference>
<evidence type="ECO:0000313" key="4">
    <source>
        <dbReference type="Proteomes" id="UP001152622"/>
    </source>
</evidence>
<dbReference type="Gene3D" id="6.10.290.30">
    <property type="entry name" value="Regulatory factor X-associated C-terminal binding domain"/>
    <property type="match status" value="1"/>
</dbReference>
<protein>
    <recommendedName>
        <fullName evidence="2">Regulatory factor X-associated protein RFXANK-binding domain-containing protein</fullName>
    </recommendedName>
</protein>
<evidence type="ECO:0000259" key="2">
    <source>
        <dbReference type="Pfam" id="PF15289"/>
    </source>
</evidence>
<gene>
    <name evidence="3" type="ORF">SKAU_G00325050</name>
</gene>
<name>A0A9Q1EPL4_SYNKA</name>
<dbReference type="PANTHER" id="PTHR15110">
    <property type="entry name" value="REGULATORY FACTOR X-ASSOCIATED PROTEIN"/>
    <property type="match status" value="1"/>
</dbReference>
<feature type="region of interest" description="Disordered" evidence="1">
    <location>
        <begin position="45"/>
        <end position="93"/>
    </location>
</feature>
<evidence type="ECO:0000256" key="1">
    <source>
        <dbReference type="SAM" id="MobiDB-lite"/>
    </source>
</evidence>
<evidence type="ECO:0000313" key="3">
    <source>
        <dbReference type="EMBL" id="KAJ8342577.1"/>
    </source>
</evidence>
<feature type="compositionally biased region" description="Basic and acidic residues" evidence="1">
    <location>
        <begin position="144"/>
        <end position="153"/>
    </location>
</feature>
<sequence>MSEEDNATCTTPVNKDSTISLLLTKDGQTYFVDKSGVVESRNVVTPQEPDTIFPFDMEDPGEESDVLETTDPRDSTASPEELNDEEAFGDNENVTKTCTYEGCRETTTQVAKQRKPWMCKKHRNKMYKDKYKKKKSDQAMSSGKLDESADERPVSVTKQRLGTVGDRPTRPSLIEQVLNQKRLSLLRSPEVISFLQEQQRLLTAQTRAQTRAQTQQDY</sequence>
<dbReference type="GO" id="GO:0006357">
    <property type="term" value="P:regulation of transcription by RNA polymerase II"/>
    <property type="evidence" value="ECO:0007669"/>
    <property type="project" value="TreeGrafter"/>
</dbReference>
<dbReference type="PANTHER" id="PTHR15110:SF2">
    <property type="entry name" value="REGULATORY FACTOR X-ASSOCIATED PROTEIN"/>
    <property type="match status" value="1"/>
</dbReference>
<dbReference type="Pfam" id="PF15289">
    <property type="entry name" value="RFXA_RFXANK_bdg"/>
    <property type="match status" value="1"/>
</dbReference>
<feature type="domain" description="Regulatory factor X-associated protein RFXANK-binding" evidence="2">
    <location>
        <begin position="97"/>
        <end position="212"/>
    </location>
</feature>
<dbReference type="InterPro" id="IPR038308">
    <property type="entry name" value="RFXAP_C_sf"/>
</dbReference>
<dbReference type="Proteomes" id="UP001152622">
    <property type="component" value="Chromosome 14"/>
</dbReference>
<dbReference type="EMBL" id="JAINUF010000014">
    <property type="protein sequence ID" value="KAJ8342577.1"/>
    <property type="molecule type" value="Genomic_DNA"/>
</dbReference>
<organism evidence="3 4">
    <name type="scientific">Synaphobranchus kaupii</name>
    <name type="common">Kaup's arrowtooth eel</name>
    <dbReference type="NCBI Taxonomy" id="118154"/>
    <lineage>
        <taxon>Eukaryota</taxon>
        <taxon>Metazoa</taxon>
        <taxon>Chordata</taxon>
        <taxon>Craniata</taxon>
        <taxon>Vertebrata</taxon>
        <taxon>Euteleostomi</taxon>
        <taxon>Actinopterygii</taxon>
        <taxon>Neopterygii</taxon>
        <taxon>Teleostei</taxon>
        <taxon>Anguilliformes</taxon>
        <taxon>Synaphobranchidae</taxon>
        <taxon>Synaphobranchus</taxon>
    </lineage>
</organism>
<comment type="caution">
    <text evidence="3">The sequence shown here is derived from an EMBL/GenBank/DDBJ whole genome shotgun (WGS) entry which is preliminary data.</text>
</comment>
<dbReference type="GO" id="GO:0005634">
    <property type="term" value="C:nucleus"/>
    <property type="evidence" value="ECO:0007669"/>
    <property type="project" value="TreeGrafter"/>
</dbReference>
<dbReference type="InterPro" id="IPR029316">
    <property type="entry name" value="RFXAP_RFXANK-bd"/>
</dbReference>
<proteinExistence type="predicted"/>
<dbReference type="AlphaFoldDB" id="A0A9Q1EPL4"/>
<dbReference type="OrthoDB" id="10065946at2759"/>
<feature type="compositionally biased region" description="Acidic residues" evidence="1">
    <location>
        <begin position="56"/>
        <end position="68"/>
    </location>
</feature>
<accession>A0A9Q1EPL4</accession>